<dbReference type="Pfam" id="PF08784">
    <property type="entry name" value="RPA_C"/>
    <property type="match status" value="1"/>
</dbReference>
<evidence type="ECO:0000256" key="1">
    <source>
        <dbReference type="ARBA" id="ARBA00004123"/>
    </source>
</evidence>
<dbReference type="SUPFAM" id="SSF46785">
    <property type="entry name" value="Winged helix' DNA-binding domain"/>
    <property type="match status" value="1"/>
</dbReference>
<keyword evidence="8" id="KW-1185">Reference proteome</keyword>
<dbReference type="InterPro" id="IPR036388">
    <property type="entry name" value="WH-like_DNA-bd_sf"/>
</dbReference>
<dbReference type="InterPro" id="IPR012340">
    <property type="entry name" value="NA-bd_OB-fold"/>
</dbReference>
<dbReference type="PANTHER" id="PTHR13989:SF53">
    <property type="entry name" value="REPLICATION PROTEIN A 30 KDA SUBUNIT"/>
    <property type="match status" value="1"/>
</dbReference>
<dbReference type="VEuPathDB" id="HostDB:GeneID_118654107"/>
<comment type="similarity">
    <text evidence="2">Belongs to the replication factor A protein 2 family.</text>
</comment>
<evidence type="ECO:0000256" key="4">
    <source>
        <dbReference type="ARBA" id="ARBA00023242"/>
    </source>
</evidence>
<comment type="subcellular location">
    <subcellularLocation>
        <location evidence="1">Nucleus</location>
    </subcellularLocation>
</comment>
<name>A0A7J7YFH5_MYOMY</name>
<keyword evidence="3" id="KW-0238">DNA-binding</keyword>
<dbReference type="GO" id="GO:0003697">
    <property type="term" value="F:single-stranded DNA binding"/>
    <property type="evidence" value="ECO:0007669"/>
    <property type="project" value="TreeGrafter"/>
</dbReference>
<dbReference type="AlphaFoldDB" id="A0A7J7YFH5"/>
<dbReference type="GO" id="GO:0005662">
    <property type="term" value="C:DNA replication factor A complex"/>
    <property type="evidence" value="ECO:0007669"/>
    <property type="project" value="TreeGrafter"/>
</dbReference>
<evidence type="ECO:0000256" key="2">
    <source>
        <dbReference type="ARBA" id="ARBA00007815"/>
    </source>
</evidence>
<evidence type="ECO:0000256" key="5">
    <source>
        <dbReference type="SAM" id="MobiDB-lite"/>
    </source>
</evidence>
<evidence type="ECO:0000313" key="7">
    <source>
        <dbReference type="EMBL" id="KAF6360605.1"/>
    </source>
</evidence>
<dbReference type="FunFam" id="1.10.10.10:FF:000168">
    <property type="entry name" value="Replication protein A 32 kDa subunit"/>
    <property type="match status" value="1"/>
</dbReference>
<organism evidence="7 8">
    <name type="scientific">Myotis myotis</name>
    <name type="common">Greater mouse-eared bat</name>
    <name type="synonym">Vespertilio myotis</name>
    <dbReference type="NCBI Taxonomy" id="51298"/>
    <lineage>
        <taxon>Eukaryota</taxon>
        <taxon>Metazoa</taxon>
        <taxon>Chordata</taxon>
        <taxon>Craniata</taxon>
        <taxon>Vertebrata</taxon>
        <taxon>Euteleostomi</taxon>
        <taxon>Mammalia</taxon>
        <taxon>Eutheria</taxon>
        <taxon>Laurasiatheria</taxon>
        <taxon>Chiroptera</taxon>
        <taxon>Yangochiroptera</taxon>
        <taxon>Vespertilionidae</taxon>
        <taxon>Myotis</taxon>
    </lineage>
</organism>
<gene>
    <name evidence="7" type="ORF">mMyoMyo1_016759</name>
</gene>
<dbReference type="Gene3D" id="1.10.10.10">
    <property type="entry name" value="Winged helix-like DNA-binding domain superfamily/Winged helix DNA-binding domain"/>
    <property type="match status" value="1"/>
</dbReference>
<sequence length="262" mass="28440">MSKSECGSHGGFFAASGASGSNEGPSQGGTAPFLKAPRSRARIEPIIPCCVNQLLTASLVDDVFKVRGIVVSQVSIVGIIRKAERAPNYILYKIDDMTTKPIDARHWLGRSKAKQELAPCPVGVYAKVLGILRGSAEVRILEVLQIRVLEDMNELTAHILETVNAHMMLAKGQEEAYGQSAPATPPEAAQAPEPREVRPQVIQADVLRLIRECPHQEGKSVRELQADLGSLSIKAIKDALEYLMVEGHIYPTVDGQHFKSAD</sequence>
<dbReference type="InterPro" id="IPR036390">
    <property type="entry name" value="WH_DNA-bd_sf"/>
</dbReference>
<dbReference type="InterPro" id="IPR014892">
    <property type="entry name" value="RPA_C"/>
</dbReference>
<reference evidence="7 8" key="1">
    <citation type="journal article" date="2020" name="Nature">
        <title>Six reference-quality genomes reveal evolution of bat adaptations.</title>
        <authorList>
            <person name="Jebb D."/>
            <person name="Huang Z."/>
            <person name="Pippel M."/>
            <person name="Hughes G.M."/>
            <person name="Lavrichenko K."/>
            <person name="Devanna P."/>
            <person name="Winkler S."/>
            <person name="Jermiin L.S."/>
            <person name="Skirmuntt E.C."/>
            <person name="Katzourakis A."/>
            <person name="Burkitt-Gray L."/>
            <person name="Ray D.A."/>
            <person name="Sullivan K.A.M."/>
            <person name="Roscito J.G."/>
            <person name="Kirilenko B.M."/>
            <person name="Davalos L.M."/>
            <person name="Corthals A.P."/>
            <person name="Power M.L."/>
            <person name="Jones G."/>
            <person name="Ransome R.D."/>
            <person name="Dechmann D.K.N."/>
            <person name="Locatelli A.G."/>
            <person name="Puechmaille S.J."/>
            <person name="Fedrigo O."/>
            <person name="Jarvis E.D."/>
            <person name="Hiller M."/>
            <person name="Vernes S.C."/>
            <person name="Myers E.W."/>
            <person name="Teeling E.C."/>
        </authorList>
    </citation>
    <scope>NUCLEOTIDE SEQUENCE [LARGE SCALE GENOMIC DNA]</scope>
    <source>
        <strain evidence="7">MMyoMyo1</strain>
        <tissue evidence="7">Flight muscle</tissue>
    </source>
</reference>
<dbReference type="SUPFAM" id="SSF50249">
    <property type="entry name" value="Nucleic acid-binding proteins"/>
    <property type="match status" value="1"/>
</dbReference>
<dbReference type="GO" id="GO:0000724">
    <property type="term" value="P:double-strand break repair via homologous recombination"/>
    <property type="evidence" value="ECO:0007669"/>
    <property type="project" value="TreeGrafter"/>
</dbReference>
<evidence type="ECO:0000259" key="6">
    <source>
        <dbReference type="Pfam" id="PF08784"/>
    </source>
</evidence>
<feature type="domain" description="Replication protein A C-terminal" evidence="6">
    <location>
        <begin position="199"/>
        <end position="255"/>
    </location>
</feature>
<dbReference type="PIRSF" id="PIRSF036949">
    <property type="entry name" value="RPA32"/>
    <property type="match status" value="1"/>
</dbReference>
<proteinExistence type="inferred from homology"/>
<dbReference type="PANTHER" id="PTHR13989">
    <property type="entry name" value="REPLICATION PROTEIN A-RELATED"/>
    <property type="match status" value="1"/>
</dbReference>
<protein>
    <submittedName>
        <fullName evidence="7">Replication protein A4</fullName>
    </submittedName>
</protein>
<evidence type="ECO:0000313" key="8">
    <source>
        <dbReference type="Proteomes" id="UP000527355"/>
    </source>
</evidence>
<dbReference type="EMBL" id="JABWUV010000004">
    <property type="protein sequence ID" value="KAF6360605.1"/>
    <property type="molecule type" value="Genomic_DNA"/>
</dbReference>
<evidence type="ECO:0000256" key="3">
    <source>
        <dbReference type="ARBA" id="ARBA00023125"/>
    </source>
</evidence>
<feature type="region of interest" description="Disordered" evidence="5">
    <location>
        <begin position="175"/>
        <end position="197"/>
    </location>
</feature>
<dbReference type="GO" id="GO:0035861">
    <property type="term" value="C:site of double-strand break"/>
    <property type="evidence" value="ECO:0007669"/>
    <property type="project" value="TreeGrafter"/>
</dbReference>
<dbReference type="GO" id="GO:0000781">
    <property type="term" value="C:chromosome, telomeric region"/>
    <property type="evidence" value="ECO:0007669"/>
    <property type="project" value="TreeGrafter"/>
</dbReference>
<dbReference type="CDD" id="cd04478">
    <property type="entry name" value="RPA2_DBD_D"/>
    <property type="match status" value="1"/>
</dbReference>
<accession>A0A7J7YFH5</accession>
<comment type="caution">
    <text evidence="7">The sequence shown here is derived from an EMBL/GenBank/DDBJ whole genome shotgun (WGS) entry which is preliminary data.</text>
</comment>
<keyword evidence="4" id="KW-0539">Nucleus</keyword>
<dbReference type="Proteomes" id="UP000527355">
    <property type="component" value="Unassembled WGS sequence"/>
</dbReference>
<dbReference type="InterPro" id="IPR014646">
    <property type="entry name" value="Rfa2/RPA32"/>
</dbReference>
<dbReference type="GO" id="GO:0006260">
    <property type="term" value="P:DNA replication"/>
    <property type="evidence" value="ECO:0007669"/>
    <property type="project" value="InterPro"/>
</dbReference>
<dbReference type="FunFam" id="2.40.50.140:FF:000735">
    <property type="match status" value="1"/>
</dbReference>
<dbReference type="InterPro" id="IPR040260">
    <property type="entry name" value="RFA2-like"/>
</dbReference>
<dbReference type="GO" id="GO:0006289">
    <property type="term" value="P:nucleotide-excision repair"/>
    <property type="evidence" value="ECO:0007669"/>
    <property type="project" value="TreeGrafter"/>
</dbReference>
<dbReference type="Gene3D" id="2.40.50.140">
    <property type="entry name" value="Nucleic acid-binding proteins"/>
    <property type="match status" value="1"/>
</dbReference>